<protein>
    <submittedName>
        <fullName evidence="1">Uncharacterized protein</fullName>
    </submittedName>
</protein>
<gene>
    <name evidence="1" type="ORF">TOA249_LOCUS4444</name>
</gene>
<organism evidence="1 2">
    <name type="scientific">Rotaria socialis</name>
    <dbReference type="NCBI Taxonomy" id="392032"/>
    <lineage>
        <taxon>Eukaryota</taxon>
        <taxon>Metazoa</taxon>
        <taxon>Spiralia</taxon>
        <taxon>Gnathifera</taxon>
        <taxon>Rotifera</taxon>
        <taxon>Eurotatoria</taxon>
        <taxon>Bdelloidea</taxon>
        <taxon>Philodinida</taxon>
        <taxon>Philodinidae</taxon>
        <taxon>Rotaria</taxon>
    </lineage>
</organism>
<sequence>MLQSKSRYKFDRCRLLGGMSKKTSIVLKFDYDCVIYVNDMDPSFEKVLEEWETIIAMGMNQIAGETKVTAIIEYLAVKAGQEEEILRAFRCFLNLSTCDKPYLMDPTNPYNNIFANLSHRFLPILATHSKEMLQRLGKCETNSVVTIVHNKSEEDIEENTKQVAERFLNRLLYKEDHHQWVTTDKKQEDCDITFIFLLNTAKTDVLYISMTQ</sequence>
<dbReference type="AlphaFoldDB" id="A0A820WC60"/>
<dbReference type="EMBL" id="CAJOBS010000169">
    <property type="protein sequence ID" value="CAF4513476.1"/>
    <property type="molecule type" value="Genomic_DNA"/>
</dbReference>
<reference evidence="1" key="1">
    <citation type="submission" date="2021-02" db="EMBL/GenBank/DDBJ databases">
        <authorList>
            <person name="Nowell W R."/>
        </authorList>
    </citation>
    <scope>NUCLEOTIDE SEQUENCE</scope>
</reference>
<comment type="caution">
    <text evidence="1">The sequence shown here is derived from an EMBL/GenBank/DDBJ whole genome shotgun (WGS) entry which is preliminary data.</text>
</comment>
<evidence type="ECO:0000313" key="2">
    <source>
        <dbReference type="Proteomes" id="UP000663838"/>
    </source>
</evidence>
<name>A0A820WC60_9BILA</name>
<proteinExistence type="predicted"/>
<evidence type="ECO:0000313" key="1">
    <source>
        <dbReference type="EMBL" id="CAF4513476.1"/>
    </source>
</evidence>
<accession>A0A820WC60</accession>
<dbReference type="Proteomes" id="UP000663838">
    <property type="component" value="Unassembled WGS sequence"/>
</dbReference>